<dbReference type="InterPro" id="IPR043128">
    <property type="entry name" value="Rev_trsase/Diguanyl_cyclase"/>
</dbReference>
<dbReference type="RefSeq" id="WP_197873447.1">
    <property type="nucleotide sequence ID" value="NZ_JADTXM010000023.1"/>
</dbReference>
<gene>
    <name evidence="10" type="ORF">I5Q09_23305</name>
</gene>
<dbReference type="Proteomes" id="UP000638986">
    <property type="component" value="Unassembled WGS sequence"/>
</dbReference>
<evidence type="ECO:0000256" key="2">
    <source>
        <dbReference type="ARBA" id="ARBA00012528"/>
    </source>
</evidence>
<feature type="transmembrane region" description="Helical" evidence="8">
    <location>
        <begin position="289"/>
        <end position="311"/>
    </location>
</feature>
<evidence type="ECO:0000256" key="5">
    <source>
        <dbReference type="ARBA" id="ARBA00022989"/>
    </source>
</evidence>
<keyword evidence="5 8" id="KW-1133">Transmembrane helix</keyword>
<reference evidence="10 11" key="1">
    <citation type="submission" date="2020-11" db="EMBL/GenBank/DDBJ databases">
        <title>Enhanced detection system for hospital associated transmission using whole genome sequencing surveillance.</title>
        <authorList>
            <person name="Harrison L.H."/>
            <person name="Van Tyne D."/>
            <person name="Marsh J.W."/>
            <person name="Griffith M.P."/>
            <person name="Snyder D.J."/>
            <person name="Cooper V.S."/>
            <person name="Mustapha M."/>
        </authorList>
    </citation>
    <scope>NUCLEOTIDE SEQUENCE [LARGE SCALE GENOMIC DNA]</scope>
    <source>
        <strain evidence="10 11">PSB00013</strain>
    </source>
</reference>
<proteinExistence type="predicted"/>
<dbReference type="Gene3D" id="3.30.70.270">
    <property type="match status" value="1"/>
</dbReference>
<dbReference type="InterPro" id="IPR000160">
    <property type="entry name" value="GGDEF_dom"/>
</dbReference>
<evidence type="ECO:0000256" key="7">
    <source>
        <dbReference type="ARBA" id="ARBA00034247"/>
    </source>
</evidence>
<dbReference type="EC" id="2.7.7.65" evidence="2"/>
<comment type="caution">
    <text evidence="10">The sequence shown here is derived from an EMBL/GenBank/DDBJ whole genome shotgun (WGS) entry which is preliminary data.</text>
</comment>
<dbReference type="SUPFAM" id="SSF55073">
    <property type="entry name" value="Nucleotide cyclase"/>
    <property type="match status" value="1"/>
</dbReference>
<evidence type="ECO:0000256" key="4">
    <source>
        <dbReference type="ARBA" id="ARBA00022692"/>
    </source>
</evidence>
<dbReference type="SMART" id="SM00267">
    <property type="entry name" value="GGDEF"/>
    <property type="match status" value="1"/>
</dbReference>
<dbReference type="InterPro" id="IPR029151">
    <property type="entry name" value="Sensor-like_sf"/>
</dbReference>
<comment type="subcellular location">
    <subcellularLocation>
        <location evidence="1">Cell membrane</location>
        <topology evidence="1">Multi-pass membrane protein</topology>
    </subcellularLocation>
</comment>
<evidence type="ECO:0000256" key="8">
    <source>
        <dbReference type="SAM" id="Phobius"/>
    </source>
</evidence>
<dbReference type="CDD" id="cd12914">
    <property type="entry name" value="PDC1_DGC_like"/>
    <property type="match status" value="1"/>
</dbReference>
<evidence type="ECO:0000256" key="3">
    <source>
        <dbReference type="ARBA" id="ARBA00022475"/>
    </source>
</evidence>
<sequence length="504" mass="56757">MNQANRLRRVFIVFALCFTLGLTSVVSLQLFRSYEAALNAAEVNAANLVKSIAQHAQDTYEELDLTSYGIVERLEWDNFGAGLSDENVARLKHFFKRQVAQMNQVHGIFVYDKDGKWIVTDKDDYPASINNSDREYFIYHKTFRDRGVYIGTPLRSRSTGDLVVPVSRRINNPDKSFAGVVLVTVNIEYFNAYYADFRLGAGDIIVQALRSGEVISRLPNSENNIRLNLSKGEVYSKYLHQGRFGVTRITSVVDGVERIQGYQALERYPLVVQVGFSLKDVLAPWLTEVVIYTGGLVVMLAVLFALALVVLRYMRLDRENQLELKAAYDAVERLAMEDGLTGLANRRHFDVMLPVELNRGRRQAHPIGLIMLDVDYFKRFNDRYGHQMGDLCLQAVAQVIKQNVRRAGDLAARYGGEELVILLPNTDEAGTYGIATAIMEGIRAANIEHMDSPLGRVTASIGYHVVIPDSSEYNPAYELGFADMNLYTAKEQGRNRVHPIPNII</sequence>
<evidence type="ECO:0000313" key="10">
    <source>
        <dbReference type="EMBL" id="MBH3441614.1"/>
    </source>
</evidence>
<dbReference type="EMBL" id="JADTXM010000023">
    <property type="protein sequence ID" value="MBH3441614.1"/>
    <property type="molecule type" value="Genomic_DNA"/>
</dbReference>
<accession>A0ABS0MY23</accession>
<dbReference type="NCBIfam" id="TIGR00254">
    <property type="entry name" value="GGDEF"/>
    <property type="match status" value="1"/>
</dbReference>
<comment type="catalytic activity">
    <reaction evidence="7">
        <text>2 GTP = 3',3'-c-di-GMP + 2 diphosphate</text>
        <dbReference type="Rhea" id="RHEA:24898"/>
        <dbReference type="ChEBI" id="CHEBI:33019"/>
        <dbReference type="ChEBI" id="CHEBI:37565"/>
        <dbReference type="ChEBI" id="CHEBI:58805"/>
        <dbReference type="EC" id="2.7.7.65"/>
    </reaction>
</comment>
<dbReference type="Pfam" id="PF00990">
    <property type="entry name" value="GGDEF"/>
    <property type="match status" value="1"/>
</dbReference>
<feature type="domain" description="GGDEF" evidence="9">
    <location>
        <begin position="365"/>
        <end position="502"/>
    </location>
</feature>
<dbReference type="InterPro" id="IPR033479">
    <property type="entry name" value="dCache_1"/>
</dbReference>
<dbReference type="InterPro" id="IPR050469">
    <property type="entry name" value="Diguanylate_Cyclase"/>
</dbReference>
<dbReference type="PANTHER" id="PTHR45138">
    <property type="entry name" value="REGULATORY COMPONENTS OF SENSORY TRANSDUCTION SYSTEM"/>
    <property type="match status" value="1"/>
</dbReference>
<protein>
    <recommendedName>
        <fullName evidence="2">diguanylate cyclase</fullName>
        <ecNumber evidence="2">2.7.7.65</ecNumber>
    </recommendedName>
</protein>
<evidence type="ECO:0000256" key="1">
    <source>
        <dbReference type="ARBA" id="ARBA00004651"/>
    </source>
</evidence>
<dbReference type="Gene3D" id="3.30.450.20">
    <property type="entry name" value="PAS domain"/>
    <property type="match status" value="2"/>
</dbReference>
<dbReference type="InterPro" id="IPR029787">
    <property type="entry name" value="Nucleotide_cyclase"/>
</dbReference>
<evidence type="ECO:0000259" key="9">
    <source>
        <dbReference type="PROSITE" id="PS50887"/>
    </source>
</evidence>
<dbReference type="Pfam" id="PF02743">
    <property type="entry name" value="dCache_1"/>
    <property type="match status" value="1"/>
</dbReference>
<dbReference type="CDD" id="cd01949">
    <property type="entry name" value="GGDEF"/>
    <property type="match status" value="1"/>
</dbReference>
<organism evidence="10 11">
    <name type="scientific">Pseudomonas luteola</name>
    <dbReference type="NCBI Taxonomy" id="47886"/>
    <lineage>
        <taxon>Bacteria</taxon>
        <taxon>Pseudomonadati</taxon>
        <taxon>Pseudomonadota</taxon>
        <taxon>Gammaproteobacteria</taxon>
        <taxon>Pseudomonadales</taxon>
        <taxon>Pseudomonadaceae</taxon>
        <taxon>Pseudomonas</taxon>
    </lineage>
</organism>
<dbReference type="CDD" id="cd12915">
    <property type="entry name" value="PDC2_DGC_like"/>
    <property type="match status" value="1"/>
</dbReference>
<name>A0ABS0MY23_PSELU</name>
<dbReference type="SUPFAM" id="SSF103190">
    <property type="entry name" value="Sensory domain-like"/>
    <property type="match status" value="1"/>
</dbReference>
<dbReference type="PROSITE" id="PS50887">
    <property type="entry name" value="GGDEF"/>
    <property type="match status" value="1"/>
</dbReference>
<keyword evidence="4 8" id="KW-0812">Transmembrane</keyword>
<dbReference type="PANTHER" id="PTHR45138:SF9">
    <property type="entry name" value="DIGUANYLATE CYCLASE DGCM-RELATED"/>
    <property type="match status" value="1"/>
</dbReference>
<keyword evidence="6 8" id="KW-0472">Membrane</keyword>
<evidence type="ECO:0000313" key="11">
    <source>
        <dbReference type="Proteomes" id="UP000638986"/>
    </source>
</evidence>
<keyword evidence="3" id="KW-1003">Cell membrane</keyword>
<evidence type="ECO:0000256" key="6">
    <source>
        <dbReference type="ARBA" id="ARBA00023136"/>
    </source>
</evidence>